<evidence type="ECO:0000313" key="2">
    <source>
        <dbReference type="Proteomes" id="UP000092659"/>
    </source>
</evidence>
<dbReference type="AlphaFoldDB" id="A0A1B1ANU6"/>
<dbReference type="Proteomes" id="UP000092659">
    <property type="component" value="Chromosome"/>
</dbReference>
<gene>
    <name evidence="1" type="ORF">AVL59_00490</name>
</gene>
<dbReference type="EMBL" id="CP016279">
    <property type="protein sequence ID" value="ANP48247.1"/>
    <property type="molecule type" value="Genomic_DNA"/>
</dbReference>
<accession>A0A1B1ANU6</accession>
<dbReference type="STRING" id="68214.AVL59_00490"/>
<name>A0A1B1ANU6_9ACTN</name>
<reference evidence="1 2" key="1">
    <citation type="submission" date="2016-06" db="EMBL/GenBank/DDBJ databases">
        <title>Complete genome sequence of Streptomyces griseochromogenes ATCC 14511, the Blasticidin S producer.</title>
        <authorList>
            <person name="Wu L."/>
        </authorList>
    </citation>
    <scope>NUCLEOTIDE SEQUENCE [LARGE SCALE GENOMIC DNA]</scope>
    <source>
        <strain evidence="1 2">ATCC 14511</strain>
    </source>
</reference>
<sequence length="168" mass="18484">MPLPHDELSTLMKRLAHRQRVYVRSGRLPSTTGGATGVRAAVAAEVHILLRQLWKDWQQYASDPAGPASAQQVEAALEPFTAERAADLMGRLATECLVWPGARFMERAEADTVARRVAELLGPDTRWWSNLDPELESCWSGVSACTFDMFVAGTDGTRFVALIQVGED</sequence>
<protein>
    <submittedName>
        <fullName evidence="1">Uncharacterized protein</fullName>
    </submittedName>
</protein>
<proteinExistence type="predicted"/>
<evidence type="ECO:0000313" key="1">
    <source>
        <dbReference type="EMBL" id="ANP48247.1"/>
    </source>
</evidence>
<organism evidence="1 2">
    <name type="scientific">Streptomyces griseochromogenes</name>
    <dbReference type="NCBI Taxonomy" id="68214"/>
    <lineage>
        <taxon>Bacteria</taxon>
        <taxon>Bacillati</taxon>
        <taxon>Actinomycetota</taxon>
        <taxon>Actinomycetes</taxon>
        <taxon>Kitasatosporales</taxon>
        <taxon>Streptomycetaceae</taxon>
        <taxon>Streptomyces</taxon>
    </lineage>
</organism>
<dbReference type="KEGG" id="sgs:AVL59_00490"/>